<proteinExistence type="inferred from homology"/>
<dbReference type="Proteomes" id="UP000178068">
    <property type="component" value="Unassembled WGS sequence"/>
</dbReference>
<reference evidence="16 17" key="1">
    <citation type="journal article" date="2016" name="Nat. Commun.">
        <title>Thousands of microbial genomes shed light on interconnected biogeochemical processes in an aquifer system.</title>
        <authorList>
            <person name="Anantharaman K."/>
            <person name="Brown C.T."/>
            <person name="Hug L.A."/>
            <person name="Sharon I."/>
            <person name="Castelle C.J."/>
            <person name="Probst A.J."/>
            <person name="Thomas B.C."/>
            <person name="Singh A."/>
            <person name="Wilkins M.J."/>
            <person name="Karaoz U."/>
            <person name="Brodie E.L."/>
            <person name="Williams K.H."/>
            <person name="Hubbard S.S."/>
            <person name="Banfield J.F."/>
        </authorList>
    </citation>
    <scope>NUCLEOTIDE SEQUENCE [LARGE SCALE GENOMIC DNA]</scope>
</reference>
<evidence type="ECO:0000256" key="14">
    <source>
        <dbReference type="RuleBase" id="RU003848"/>
    </source>
</evidence>
<keyword evidence="5 13" id="KW-0812">Transmembrane</keyword>
<keyword evidence="15" id="KW-0175">Coiled coil</keyword>
<evidence type="ECO:0000256" key="1">
    <source>
        <dbReference type="ARBA" id="ARBA00005513"/>
    </source>
</evidence>
<evidence type="ECO:0000256" key="10">
    <source>
        <dbReference type="ARBA" id="ARBA00023310"/>
    </source>
</evidence>
<comment type="subunit">
    <text evidence="13">F-type ATPases have 2 components, F(1) - the catalytic core - and F(0) - the membrane proton channel. F(1) has five subunits: alpha(3), beta(3), gamma(1), delta(1), epsilon(1). F(0) has three main subunits: a(1), b(2) and c(10-14). The alpha and beta chains form an alternating ring which encloses part of the gamma chain. F(1) is attached to F(0) by a central stalk formed by the gamma and epsilon chains, while a peripheral stalk is formed by the delta and b chains.</text>
</comment>
<evidence type="ECO:0000313" key="17">
    <source>
        <dbReference type="Proteomes" id="UP000178068"/>
    </source>
</evidence>
<evidence type="ECO:0000256" key="8">
    <source>
        <dbReference type="ARBA" id="ARBA00023065"/>
    </source>
</evidence>
<keyword evidence="2 13" id="KW-0813">Transport</keyword>
<dbReference type="InterPro" id="IPR002146">
    <property type="entry name" value="ATP_synth_b/b'su_bac/chlpt"/>
</dbReference>
<evidence type="ECO:0000256" key="7">
    <source>
        <dbReference type="ARBA" id="ARBA00022989"/>
    </source>
</evidence>
<comment type="similarity">
    <text evidence="1 13 14">Belongs to the ATPase B chain family.</text>
</comment>
<dbReference type="Pfam" id="PF00430">
    <property type="entry name" value="ATP-synt_B"/>
    <property type="match status" value="1"/>
</dbReference>
<dbReference type="AlphaFoldDB" id="A0A1G1WMU5"/>
<evidence type="ECO:0000256" key="11">
    <source>
        <dbReference type="ARBA" id="ARBA00025198"/>
    </source>
</evidence>
<feature type="transmembrane region" description="Helical" evidence="13">
    <location>
        <begin position="12"/>
        <end position="32"/>
    </location>
</feature>
<evidence type="ECO:0000256" key="9">
    <source>
        <dbReference type="ARBA" id="ARBA00023136"/>
    </source>
</evidence>
<keyword evidence="6 13" id="KW-0375">Hydrogen ion transport</keyword>
<dbReference type="InterPro" id="IPR005864">
    <property type="entry name" value="ATP_synth_F0_bsu_bac"/>
</dbReference>
<feature type="coiled-coil region" evidence="15">
    <location>
        <begin position="41"/>
        <end position="100"/>
    </location>
</feature>
<dbReference type="STRING" id="1802603.A3F35_01995"/>
<dbReference type="InterPro" id="IPR050059">
    <property type="entry name" value="ATP_synthase_B_chain"/>
</dbReference>
<dbReference type="PANTHER" id="PTHR33445:SF1">
    <property type="entry name" value="ATP SYNTHASE SUBUNIT B"/>
    <property type="match status" value="1"/>
</dbReference>
<protein>
    <recommendedName>
        <fullName evidence="13">ATP synthase subunit b</fullName>
    </recommendedName>
    <alternativeName>
        <fullName evidence="13">ATP synthase F(0) sector subunit b</fullName>
    </alternativeName>
    <alternativeName>
        <fullName evidence="13">ATPase subunit I</fullName>
    </alternativeName>
    <alternativeName>
        <fullName evidence="13">F-type ATPase subunit b</fullName>
        <shortName evidence="13">F-ATPase subunit b</shortName>
    </alternativeName>
</protein>
<dbReference type="GO" id="GO:0046961">
    <property type="term" value="F:proton-transporting ATPase activity, rotational mechanism"/>
    <property type="evidence" value="ECO:0007669"/>
    <property type="project" value="TreeGrafter"/>
</dbReference>
<keyword evidence="4 13" id="KW-0138">CF(0)</keyword>
<evidence type="ECO:0000256" key="2">
    <source>
        <dbReference type="ARBA" id="ARBA00022448"/>
    </source>
</evidence>
<comment type="function">
    <text evidence="11 13">F(1)F(0) ATP synthase produces ATP from ADP in the presence of a proton or sodium gradient. F-type ATPases consist of two structural domains, F(1) containing the extramembraneous catalytic core and F(0) containing the membrane proton channel, linked together by a central stalk and a peripheral stalk. During catalysis, ATP synthesis in the catalytic domain of F(1) is coupled via a rotary mechanism of the central stalk subunits to proton translocation.</text>
</comment>
<comment type="subcellular location">
    <subcellularLocation>
        <location evidence="13">Cell membrane</location>
        <topology evidence="13">Single-pass membrane protein</topology>
    </subcellularLocation>
    <subcellularLocation>
        <location evidence="12">Endomembrane system</location>
        <topology evidence="12">Single-pass membrane protein</topology>
    </subcellularLocation>
</comment>
<keyword evidence="10 13" id="KW-0066">ATP synthesis</keyword>
<evidence type="ECO:0000313" key="16">
    <source>
        <dbReference type="EMBL" id="OGY29068.1"/>
    </source>
</evidence>
<keyword evidence="8 13" id="KW-0406">Ion transport</keyword>
<evidence type="ECO:0000256" key="5">
    <source>
        <dbReference type="ARBA" id="ARBA00022692"/>
    </source>
</evidence>
<evidence type="ECO:0000256" key="15">
    <source>
        <dbReference type="SAM" id="Coils"/>
    </source>
</evidence>
<dbReference type="GO" id="GO:0005886">
    <property type="term" value="C:plasma membrane"/>
    <property type="evidence" value="ECO:0007669"/>
    <property type="project" value="UniProtKB-SubCell"/>
</dbReference>
<organism evidence="16 17">
    <name type="scientific">Candidatus Woykebacteria bacterium RIFCSPHIGHO2_12_FULL_45_10</name>
    <dbReference type="NCBI Taxonomy" id="1802603"/>
    <lineage>
        <taxon>Bacteria</taxon>
        <taxon>Candidatus Woykeibacteriota</taxon>
    </lineage>
</organism>
<keyword evidence="7 13" id="KW-1133">Transmembrane helix</keyword>
<dbReference type="EMBL" id="MHCZ01000042">
    <property type="protein sequence ID" value="OGY29068.1"/>
    <property type="molecule type" value="Genomic_DNA"/>
</dbReference>
<evidence type="ECO:0000256" key="4">
    <source>
        <dbReference type="ARBA" id="ARBA00022547"/>
    </source>
</evidence>
<gene>
    <name evidence="13" type="primary">atpF</name>
    <name evidence="16" type="ORF">A3F35_01995</name>
</gene>
<sequence>MDKEMKIVEEFGINPILIAANIVNFTILLLVLKKFLYQPVLKMLDERKAKIKKSLKQAEEIEDRLAKTAQEQEAILKKANEEAIKLVVDASREAKEMLEKTRAESKATAEAMLTKTEELLSSEKERMMHSLKGDLAALMVETMTKVTGKVLTSSDQKRLMTEAKKELQA</sequence>
<dbReference type="GO" id="GO:0045259">
    <property type="term" value="C:proton-transporting ATP synthase complex"/>
    <property type="evidence" value="ECO:0007669"/>
    <property type="project" value="UniProtKB-KW"/>
</dbReference>
<dbReference type="GO" id="GO:0012505">
    <property type="term" value="C:endomembrane system"/>
    <property type="evidence" value="ECO:0007669"/>
    <property type="project" value="UniProtKB-SubCell"/>
</dbReference>
<accession>A0A1G1WMU5</accession>
<evidence type="ECO:0000256" key="13">
    <source>
        <dbReference type="HAMAP-Rule" id="MF_01398"/>
    </source>
</evidence>
<keyword evidence="9 13" id="KW-0472">Membrane</keyword>
<evidence type="ECO:0000256" key="12">
    <source>
        <dbReference type="ARBA" id="ARBA00037847"/>
    </source>
</evidence>
<evidence type="ECO:0000256" key="3">
    <source>
        <dbReference type="ARBA" id="ARBA00022475"/>
    </source>
</evidence>
<dbReference type="HAMAP" id="MF_01398">
    <property type="entry name" value="ATP_synth_b_bprime"/>
    <property type="match status" value="1"/>
</dbReference>
<evidence type="ECO:0000256" key="6">
    <source>
        <dbReference type="ARBA" id="ARBA00022781"/>
    </source>
</evidence>
<keyword evidence="3 13" id="KW-1003">Cell membrane</keyword>
<dbReference type="NCBIfam" id="TIGR01144">
    <property type="entry name" value="ATP_synt_b"/>
    <property type="match status" value="1"/>
</dbReference>
<dbReference type="GO" id="GO:0046933">
    <property type="term" value="F:proton-transporting ATP synthase activity, rotational mechanism"/>
    <property type="evidence" value="ECO:0007669"/>
    <property type="project" value="UniProtKB-UniRule"/>
</dbReference>
<comment type="function">
    <text evidence="13">Component of the F(0) channel, it forms part of the peripheral stalk, linking F(1) to F(0).</text>
</comment>
<dbReference type="CDD" id="cd06503">
    <property type="entry name" value="ATP-synt_Fo_b"/>
    <property type="match status" value="1"/>
</dbReference>
<dbReference type="PANTHER" id="PTHR33445">
    <property type="entry name" value="ATP SYNTHASE SUBUNIT B', CHLOROPLASTIC"/>
    <property type="match status" value="1"/>
</dbReference>
<name>A0A1G1WMU5_9BACT</name>
<comment type="caution">
    <text evidence="16">The sequence shown here is derived from an EMBL/GenBank/DDBJ whole genome shotgun (WGS) entry which is preliminary data.</text>
</comment>